<accession>A0A9X1HXR8</accession>
<dbReference type="InterPro" id="IPR027417">
    <property type="entry name" value="P-loop_NTPase"/>
</dbReference>
<evidence type="ECO:0000313" key="1">
    <source>
        <dbReference type="EMBL" id="MCA6078687.1"/>
    </source>
</evidence>
<sequence length="260" mass="30655">MRRILISSKIHIKRLLRNSIFPQHTRYRRFAITGHPRTGSTLLHTYLNDHWNLHSYGELLSMQLDSRLAAENLSARQFYNKNFTSPFPRIINAVGFKYFYQYEELSGGQEILDLMLSDPELLFIHLKRRNKLRTAISYQIARATSAWTGSESERLPVELNVEELLHDLVKLESWEKEYDEYLSGRKMLTVYYEDLVAEPQEELHKIQLFLGVEPCRLHSVLHRQHEGPIETYVSNFQEVRSRLNNTRWSIYTGSQSAPEN</sequence>
<proteinExistence type="predicted"/>
<dbReference type="PANTHER" id="PTHR32175">
    <property type="entry name" value="PROTEIN, PUTATIVE, EXPRESSED-RELATED"/>
    <property type="match status" value="1"/>
</dbReference>
<dbReference type="InterPro" id="IPR052796">
    <property type="entry name" value="Nod_factor_sulfotransferase"/>
</dbReference>
<reference evidence="1" key="1">
    <citation type="submission" date="2021-09" db="EMBL/GenBank/DDBJ databases">
        <title>Fulvivirga sp. isolated from coastal sediment.</title>
        <authorList>
            <person name="Yu H."/>
        </authorList>
    </citation>
    <scope>NUCLEOTIDE SEQUENCE</scope>
    <source>
        <strain evidence="1">1062</strain>
    </source>
</reference>
<comment type="caution">
    <text evidence="1">The sequence shown here is derived from an EMBL/GenBank/DDBJ whole genome shotgun (WGS) entry which is preliminary data.</text>
</comment>
<evidence type="ECO:0000313" key="2">
    <source>
        <dbReference type="Proteomes" id="UP001139409"/>
    </source>
</evidence>
<gene>
    <name evidence="1" type="ORF">LDX50_27685</name>
</gene>
<dbReference type="Gene3D" id="3.40.50.300">
    <property type="entry name" value="P-loop containing nucleotide triphosphate hydrolases"/>
    <property type="match status" value="1"/>
</dbReference>
<dbReference type="PANTHER" id="PTHR32175:SF26">
    <property type="entry name" value="PROTEIN, PUTATIVE, EXPRESSED-RELATED"/>
    <property type="match status" value="1"/>
</dbReference>
<name>A0A9X1HXR8_9BACT</name>
<dbReference type="SUPFAM" id="SSF52540">
    <property type="entry name" value="P-loop containing nucleoside triphosphate hydrolases"/>
    <property type="match status" value="1"/>
</dbReference>
<dbReference type="Pfam" id="PF13469">
    <property type="entry name" value="Sulfotransfer_3"/>
    <property type="match status" value="1"/>
</dbReference>
<keyword evidence="2" id="KW-1185">Reference proteome</keyword>
<dbReference type="RefSeq" id="WP_225699540.1">
    <property type="nucleotide sequence ID" value="NZ_JAIXNE010000006.1"/>
</dbReference>
<dbReference type="Proteomes" id="UP001139409">
    <property type="component" value="Unassembled WGS sequence"/>
</dbReference>
<dbReference type="EMBL" id="JAIXNE010000006">
    <property type="protein sequence ID" value="MCA6078687.1"/>
    <property type="molecule type" value="Genomic_DNA"/>
</dbReference>
<organism evidence="1 2">
    <name type="scientific">Fulvivirga sedimenti</name>
    <dbReference type="NCBI Taxonomy" id="2879465"/>
    <lineage>
        <taxon>Bacteria</taxon>
        <taxon>Pseudomonadati</taxon>
        <taxon>Bacteroidota</taxon>
        <taxon>Cytophagia</taxon>
        <taxon>Cytophagales</taxon>
        <taxon>Fulvivirgaceae</taxon>
        <taxon>Fulvivirga</taxon>
    </lineage>
</organism>
<dbReference type="AlphaFoldDB" id="A0A9X1HXR8"/>
<protein>
    <submittedName>
        <fullName evidence="1">Sulfotransferase</fullName>
    </submittedName>
</protein>